<dbReference type="OrthoDB" id="6493944at2759"/>
<comment type="caution">
    <text evidence="3">The sequence shown here is derived from an EMBL/GenBank/DDBJ whole genome shotgun (WGS) entry which is preliminary data.</text>
</comment>
<protein>
    <recommendedName>
        <fullName evidence="2">SPX domain-containing protein</fullName>
    </recommendedName>
</protein>
<evidence type="ECO:0000313" key="4">
    <source>
        <dbReference type="Proteomes" id="UP001165082"/>
    </source>
</evidence>
<dbReference type="InterPro" id="IPR004331">
    <property type="entry name" value="SPX_dom"/>
</dbReference>
<evidence type="ECO:0000259" key="2">
    <source>
        <dbReference type="PROSITE" id="PS51382"/>
    </source>
</evidence>
<name>A0A9W7A049_9STRA</name>
<feature type="compositionally biased region" description="Low complexity" evidence="1">
    <location>
        <begin position="38"/>
        <end position="54"/>
    </location>
</feature>
<dbReference type="InterPro" id="IPR031142">
    <property type="entry name" value="SPX_prot"/>
</dbReference>
<sequence length="362" mass="39967">MKFCKNLQKVIDLSDPEWTPFWVNYKMLKKIIKELSSDGATDGATNGATDGATDGADHDEETNSTETVESAKAAAVMNKSPGEVTFFKLVHSELKKSIHFFSRAQAEFAIRHERVKDAIEFCAQPGALMVQDRWSQLAKALYRFYKDLLLLENYAIMTYCSFSKILKKHDKNTGFVTREAFMKNVVSTANFTNYPSVASMIKDTEALFGEVTKKVAAEGKGDLHRDEKLFIDMIHKLNAQATGVQKEEMKDIEGSGGEDGGGCDSAPRSGGGPPEGAEGGQNDLKFQAIMGENNDAEDISAKLELARELEEGKVNEVEDFNDEEVKGKGRKDKRRVGEIDMGGVEAIGNERNGKRRNPCEAI</sequence>
<organism evidence="3 4">
    <name type="scientific">Triparma retinervis</name>
    <dbReference type="NCBI Taxonomy" id="2557542"/>
    <lineage>
        <taxon>Eukaryota</taxon>
        <taxon>Sar</taxon>
        <taxon>Stramenopiles</taxon>
        <taxon>Ochrophyta</taxon>
        <taxon>Bolidophyceae</taxon>
        <taxon>Parmales</taxon>
        <taxon>Triparmaceae</taxon>
        <taxon>Triparma</taxon>
    </lineage>
</organism>
<dbReference type="AlphaFoldDB" id="A0A9W7A049"/>
<dbReference type="PANTHER" id="PTHR45978:SF7">
    <property type="entry name" value="SPX DOMAIN-CONTAINING PROTEIN 4"/>
    <property type="match status" value="1"/>
</dbReference>
<keyword evidence="4" id="KW-1185">Reference proteome</keyword>
<feature type="domain" description="SPX" evidence="2">
    <location>
        <begin position="1"/>
        <end position="183"/>
    </location>
</feature>
<feature type="region of interest" description="Disordered" evidence="1">
    <location>
        <begin position="242"/>
        <end position="281"/>
    </location>
</feature>
<gene>
    <name evidence="3" type="ORF">TrRE_jg5262</name>
</gene>
<dbReference type="PANTHER" id="PTHR45978">
    <property type="entry name" value="SPX DOMAIN-CONTAINING PROTEIN 3"/>
    <property type="match status" value="1"/>
</dbReference>
<feature type="region of interest" description="Disordered" evidence="1">
    <location>
        <begin position="38"/>
        <end position="65"/>
    </location>
</feature>
<proteinExistence type="predicted"/>
<feature type="compositionally biased region" description="Gly residues" evidence="1">
    <location>
        <begin position="254"/>
        <end position="279"/>
    </location>
</feature>
<evidence type="ECO:0000313" key="3">
    <source>
        <dbReference type="EMBL" id="GMH58990.1"/>
    </source>
</evidence>
<accession>A0A9W7A049</accession>
<dbReference type="EMBL" id="BRXZ01003639">
    <property type="protein sequence ID" value="GMH58990.1"/>
    <property type="molecule type" value="Genomic_DNA"/>
</dbReference>
<evidence type="ECO:0000256" key="1">
    <source>
        <dbReference type="SAM" id="MobiDB-lite"/>
    </source>
</evidence>
<dbReference type="Pfam" id="PF03105">
    <property type="entry name" value="SPX"/>
    <property type="match status" value="1"/>
</dbReference>
<dbReference type="Proteomes" id="UP001165082">
    <property type="component" value="Unassembled WGS sequence"/>
</dbReference>
<dbReference type="PROSITE" id="PS51382">
    <property type="entry name" value="SPX"/>
    <property type="match status" value="1"/>
</dbReference>
<dbReference type="GO" id="GO:0016036">
    <property type="term" value="P:cellular response to phosphate starvation"/>
    <property type="evidence" value="ECO:0007669"/>
    <property type="project" value="InterPro"/>
</dbReference>
<reference evidence="3" key="1">
    <citation type="submission" date="2022-07" db="EMBL/GenBank/DDBJ databases">
        <title>Genome analysis of Parmales, a sister group of diatoms, reveals the evolutionary specialization of diatoms from phago-mixotrophs to photoautotrophs.</title>
        <authorList>
            <person name="Ban H."/>
            <person name="Sato S."/>
            <person name="Yoshikawa S."/>
            <person name="Kazumasa Y."/>
            <person name="Nakamura Y."/>
            <person name="Ichinomiya M."/>
            <person name="Saitoh K."/>
            <person name="Sato N."/>
            <person name="Blanc-Mathieu R."/>
            <person name="Endo H."/>
            <person name="Kuwata A."/>
            <person name="Ogata H."/>
        </authorList>
    </citation>
    <scope>NUCLEOTIDE SEQUENCE</scope>
</reference>